<organism evidence="2 3">
    <name type="scientific">Geobacter benzoatilyticus</name>
    <dbReference type="NCBI Taxonomy" id="2815309"/>
    <lineage>
        <taxon>Bacteria</taxon>
        <taxon>Pseudomonadati</taxon>
        <taxon>Thermodesulfobacteriota</taxon>
        <taxon>Desulfuromonadia</taxon>
        <taxon>Geobacterales</taxon>
        <taxon>Geobacteraceae</taxon>
        <taxon>Geobacter</taxon>
    </lineage>
</organism>
<protein>
    <submittedName>
        <fullName evidence="2">Uncharacterized protein</fullName>
    </submittedName>
</protein>
<evidence type="ECO:0000313" key="2">
    <source>
        <dbReference type="EMBL" id="QSV44693.1"/>
    </source>
</evidence>
<accession>A0ABX7Q0S5</accession>
<keyword evidence="3" id="KW-1185">Reference proteome</keyword>
<dbReference type="EMBL" id="CP071382">
    <property type="protein sequence ID" value="QSV44693.1"/>
    <property type="molecule type" value="Genomic_DNA"/>
</dbReference>
<evidence type="ECO:0000256" key="1">
    <source>
        <dbReference type="SAM" id="Phobius"/>
    </source>
</evidence>
<dbReference type="Proteomes" id="UP000663651">
    <property type="component" value="Chromosome"/>
</dbReference>
<dbReference type="RefSeq" id="WP_207162507.1">
    <property type="nucleotide sequence ID" value="NZ_CP071382.1"/>
</dbReference>
<reference evidence="2 3" key="1">
    <citation type="submission" date="2021-03" db="EMBL/GenBank/DDBJ databases">
        <title>Geobacter metallireducens gen. nov. sp. nov., a microorganism capable of coupling the complete oxidation of organic compounds to the reduction of iron and other metals.</title>
        <authorList>
            <person name="Li Y."/>
        </authorList>
    </citation>
    <scope>NUCLEOTIDE SEQUENCE [LARGE SCALE GENOMIC DNA]</scope>
    <source>
        <strain evidence="2 3">Jerry-YX</strain>
    </source>
</reference>
<keyword evidence="1" id="KW-0812">Transmembrane</keyword>
<name>A0ABX7Q0S5_9BACT</name>
<sequence>MQAKNQRLLPSWPAGKCRLHAEGGISEGTVSGGGADGFDREKEMEGMIGNSCILAPLHGFFLDMSFIVMGVLLDSGRSWGYEF</sequence>
<evidence type="ECO:0000313" key="3">
    <source>
        <dbReference type="Proteomes" id="UP000663651"/>
    </source>
</evidence>
<gene>
    <name evidence="2" type="ORF">JZM60_10985</name>
</gene>
<keyword evidence="1" id="KW-0472">Membrane</keyword>
<feature type="transmembrane region" description="Helical" evidence="1">
    <location>
        <begin position="52"/>
        <end position="73"/>
    </location>
</feature>
<proteinExistence type="predicted"/>
<keyword evidence="1" id="KW-1133">Transmembrane helix</keyword>